<feature type="binding site" evidence="6">
    <location>
        <position position="111"/>
    </location>
    <ligand>
        <name>carbamoyl phosphate</name>
        <dbReference type="ChEBI" id="CHEBI:58228"/>
    </ligand>
</feature>
<dbReference type="NCBIfam" id="TIGR00658">
    <property type="entry name" value="orni_carb_tr"/>
    <property type="match status" value="1"/>
</dbReference>
<evidence type="ECO:0000313" key="9">
    <source>
        <dbReference type="EMBL" id="CAA9549863.1"/>
    </source>
</evidence>
<feature type="domain" description="Aspartate/ornithine carbamoyltransferase Asp/Orn-binding" evidence="7">
    <location>
        <begin position="156"/>
        <end position="307"/>
    </location>
</feature>
<dbReference type="InterPro" id="IPR024904">
    <property type="entry name" value="OTCase_ArgI"/>
</dbReference>
<proteinExistence type="inferred from homology"/>
<keyword evidence="6" id="KW-0963">Cytoplasm</keyword>
<evidence type="ECO:0000256" key="6">
    <source>
        <dbReference type="HAMAP-Rule" id="MF_01109"/>
    </source>
</evidence>
<dbReference type="InterPro" id="IPR036901">
    <property type="entry name" value="Asp/Orn_carbamoylTrfase_sf"/>
</dbReference>
<dbReference type="EC" id="2.1.3.3" evidence="3 6"/>
<accession>A0A6J4UK03</accession>
<feature type="binding site" evidence="6">
    <location>
        <begin position="137"/>
        <end position="140"/>
    </location>
    <ligand>
        <name>carbamoyl phosphate</name>
        <dbReference type="ChEBI" id="CHEBI:58228"/>
    </ligand>
</feature>
<dbReference type="GO" id="GO:0042450">
    <property type="term" value="P:L-arginine biosynthetic process via ornithine"/>
    <property type="evidence" value="ECO:0007669"/>
    <property type="project" value="UniProtKB-UniRule"/>
</dbReference>
<dbReference type="InterPro" id="IPR002292">
    <property type="entry name" value="Orn/put_carbamltrans"/>
</dbReference>
<dbReference type="Pfam" id="PF00185">
    <property type="entry name" value="OTCace"/>
    <property type="match status" value="1"/>
</dbReference>
<dbReference type="PANTHER" id="PTHR45753:SF3">
    <property type="entry name" value="ORNITHINE TRANSCARBAMYLASE, MITOCHONDRIAL"/>
    <property type="match status" value="1"/>
</dbReference>
<reference evidence="9" key="1">
    <citation type="submission" date="2020-02" db="EMBL/GenBank/DDBJ databases">
        <authorList>
            <person name="Meier V. D."/>
        </authorList>
    </citation>
    <scope>NUCLEOTIDE SEQUENCE</scope>
    <source>
        <strain evidence="9">AVDCRST_MAG18</strain>
    </source>
</reference>
<keyword evidence="4 6" id="KW-0808">Transferase</keyword>
<evidence type="ECO:0000256" key="2">
    <source>
        <dbReference type="ARBA" id="ARBA00007805"/>
    </source>
</evidence>
<comment type="pathway">
    <text evidence="1">Amino-acid biosynthesis; L-arginine biosynthesis; L-arginine from L-ornithine and carbamoyl phosphate: step 1/3.</text>
</comment>
<feature type="domain" description="Aspartate/ornithine carbamoyltransferase carbamoyl-P binding" evidence="8">
    <location>
        <begin position="10"/>
        <end position="150"/>
    </location>
</feature>
<dbReference type="EMBL" id="CADCWN010000015">
    <property type="protein sequence ID" value="CAA9549863.1"/>
    <property type="molecule type" value="Genomic_DNA"/>
</dbReference>
<comment type="subcellular location">
    <subcellularLocation>
        <location evidence="6">Cytoplasm</location>
    </subcellularLocation>
</comment>
<dbReference type="FunFam" id="3.40.50.1370:FF:000008">
    <property type="entry name" value="Ornithine carbamoyltransferase"/>
    <property type="match status" value="1"/>
</dbReference>
<evidence type="ECO:0000256" key="3">
    <source>
        <dbReference type="ARBA" id="ARBA00013007"/>
    </source>
</evidence>
<dbReference type="Pfam" id="PF02729">
    <property type="entry name" value="OTCace_N"/>
    <property type="match status" value="1"/>
</dbReference>
<evidence type="ECO:0000256" key="4">
    <source>
        <dbReference type="ARBA" id="ARBA00022679"/>
    </source>
</evidence>
<comment type="catalytic activity">
    <reaction evidence="5 6">
        <text>carbamoyl phosphate + L-ornithine = L-citrulline + phosphate + H(+)</text>
        <dbReference type="Rhea" id="RHEA:19513"/>
        <dbReference type="ChEBI" id="CHEBI:15378"/>
        <dbReference type="ChEBI" id="CHEBI:43474"/>
        <dbReference type="ChEBI" id="CHEBI:46911"/>
        <dbReference type="ChEBI" id="CHEBI:57743"/>
        <dbReference type="ChEBI" id="CHEBI:58228"/>
        <dbReference type="EC" id="2.1.3.3"/>
    </reaction>
</comment>
<evidence type="ECO:0000256" key="5">
    <source>
        <dbReference type="ARBA" id="ARBA00048772"/>
    </source>
</evidence>
<dbReference type="GO" id="GO:0005737">
    <property type="term" value="C:cytoplasm"/>
    <property type="evidence" value="ECO:0007669"/>
    <property type="project" value="UniProtKB-SubCell"/>
</dbReference>
<dbReference type="InterPro" id="IPR006131">
    <property type="entry name" value="Asp_carbamoyltransf_Asp/Orn-bd"/>
</dbReference>
<feature type="binding site" evidence="6">
    <location>
        <position position="298"/>
    </location>
    <ligand>
        <name>carbamoyl phosphate</name>
        <dbReference type="ChEBI" id="CHEBI:58228"/>
    </ligand>
</feature>
<evidence type="ECO:0000256" key="1">
    <source>
        <dbReference type="ARBA" id="ARBA00004975"/>
    </source>
</evidence>
<dbReference type="NCBIfam" id="NF001986">
    <property type="entry name" value="PRK00779.1"/>
    <property type="match status" value="1"/>
</dbReference>
<organism evidence="9">
    <name type="scientific">uncultured Thermomicrobiales bacterium</name>
    <dbReference type="NCBI Taxonomy" id="1645740"/>
    <lineage>
        <taxon>Bacteria</taxon>
        <taxon>Pseudomonadati</taxon>
        <taxon>Thermomicrobiota</taxon>
        <taxon>Thermomicrobia</taxon>
        <taxon>Thermomicrobiales</taxon>
        <taxon>environmental samples</taxon>
    </lineage>
</organism>
<protein>
    <recommendedName>
        <fullName evidence="3 6">Ornithine carbamoyltransferase</fullName>
        <shortName evidence="6">OTCase</shortName>
        <ecNumber evidence="3 6">2.1.3.3</ecNumber>
    </recommendedName>
</protein>
<dbReference type="PANTHER" id="PTHR45753">
    <property type="entry name" value="ORNITHINE CARBAMOYLTRANSFERASE, MITOCHONDRIAL"/>
    <property type="match status" value="1"/>
</dbReference>
<feature type="binding site" evidence="6">
    <location>
        <position position="87"/>
    </location>
    <ligand>
        <name>carbamoyl phosphate</name>
        <dbReference type="ChEBI" id="CHEBI:58228"/>
    </ligand>
</feature>
<gene>
    <name evidence="9" type="ORF">AVDCRST_MAG18-220</name>
</gene>
<comment type="similarity">
    <text evidence="2 6">Belongs to the aspartate/ornithine carbamoyltransferase superfamily. OTCase family.</text>
</comment>
<feature type="binding site" evidence="6">
    <location>
        <position position="232"/>
    </location>
    <ligand>
        <name>L-ornithine</name>
        <dbReference type="ChEBI" id="CHEBI:46911"/>
    </ligand>
</feature>
<dbReference type="GO" id="GO:0004585">
    <property type="term" value="F:ornithine carbamoyltransferase activity"/>
    <property type="evidence" value="ECO:0007669"/>
    <property type="project" value="UniProtKB-UniRule"/>
</dbReference>
<dbReference type="GO" id="GO:0016597">
    <property type="term" value="F:amino acid binding"/>
    <property type="evidence" value="ECO:0007669"/>
    <property type="project" value="InterPro"/>
</dbReference>
<sequence>MTAVVSLKGRSFIADDDFSTAELLRVLDRATALKDDRRRGLLHDEILRGKTVALIFEKVSLRTRVSFEAGVAQLGGHALFLSTRDLQLGRGETIEDTSRVLARYVDAVMARVMHHETLEGLLVGGLPTINGLSDLLHPCQALCDMLTVREKLGGWQGRTLAFVGGANNMCHSLMLSGALLGLNVRVVCPPTRMPNADILARAERHAAANDATVEVIHDTYLGVRGADVVYTDVWRNMGDPDTMPVDDLEPYRVTDGLMDATHPDAVFMHCLPVLRGQEVTAEVVDGPQSIVFDQTENRLHVQKALLVEMLAG</sequence>
<name>A0A6J4UK03_9BACT</name>
<dbReference type="PRINTS" id="PR00100">
    <property type="entry name" value="AOTCASE"/>
</dbReference>
<comment type="caution">
    <text evidence="6">Lacks conserved residue(s) required for the propagation of feature annotation.</text>
</comment>
<evidence type="ECO:0000259" key="7">
    <source>
        <dbReference type="Pfam" id="PF00185"/>
    </source>
</evidence>
<feature type="binding site" evidence="6">
    <location>
        <position position="168"/>
    </location>
    <ligand>
        <name>L-ornithine</name>
        <dbReference type="ChEBI" id="CHEBI:46911"/>
    </ligand>
</feature>
<dbReference type="InterPro" id="IPR006132">
    <property type="entry name" value="Asp/Orn_carbamoyltranf_P-bd"/>
</dbReference>
<dbReference type="Gene3D" id="3.40.50.1370">
    <property type="entry name" value="Aspartate/ornithine carbamoyltransferase"/>
    <property type="match status" value="2"/>
</dbReference>
<dbReference type="PRINTS" id="PR00102">
    <property type="entry name" value="OTCASE"/>
</dbReference>
<dbReference type="InterPro" id="IPR006130">
    <property type="entry name" value="Asp/Orn_carbamoylTrfase"/>
</dbReference>
<dbReference type="AlphaFoldDB" id="A0A6J4UK03"/>
<dbReference type="HAMAP" id="MF_01109">
    <property type="entry name" value="OTCase"/>
    <property type="match status" value="1"/>
</dbReference>
<evidence type="ECO:0000259" key="8">
    <source>
        <dbReference type="Pfam" id="PF02729"/>
    </source>
</evidence>
<feature type="binding site" evidence="6">
    <location>
        <begin position="270"/>
        <end position="271"/>
    </location>
    <ligand>
        <name>carbamoyl phosphate</name>
        <dbReference type="ChEBI" id="CHEBI:58228"/>
    </ligand>
</feature>
<dbReference type="GO" id="GO:0019240">
    <property type="term" value="P:citrulline biosynthetic process"/>
    <property type="evidence" value="ECO:0007669"/>
    <property type="project" value="TreeGrafter"/>
</dbReference>
<dbReference type="SUPFAM" id="SSF53671">
    <property type="entry name" value="Aspartate/ornithine carbamoyltransferase"/>
    <property type="match status" value="1"/>
</dbReference>